<evidence type="ECO:0000313" key="1">
    <source>
        <dbReference type="EMBL" id="EGI58025.1"/>
    </source>
</evidence>
<gene>
    <name evidence="1" type="ORF">G5I_13899</name>
</gene>
<dbReference type="InParanoid" id="F4X695"/>
<sequence length="410" mass="47812">MEYIMGHKRAAPQLTLLKIIESIAISVMRKVRLTSRADVEDMDGVNADKLFEVMEIEFENIMYDVEVREYWKQNQQYNGPRVDGIMDEEMLSDDSRCANDMSEYEMDRVEKFVSSPEIRTLNARTKHCVIYNYYTTGGALTVCTACMFCIADINDGGIDEMVYIDFEERFWYKAFGLIKEQCYHSMKSEEKIQYSCRGIKIPAGDEKCIEVMIMDKLVMPYCDREENPAKKVFRDLCNMYMRNQLCYPCKECTLVDEHNTKCDLKTVKKTWKTTSEWNANCWNSAARSLLWCFMWLQRCDECIEQLEELCRAKRPRLAIGHRQSVVARITQLAGAKSQLERRFVHIDDEYTSGEYASGNDLLTVRDTVERHGSVKVNTAFNGEFVTKDKRANKSIIKNSETYHSRIGMRE</sequence>
<reference evidence="1" key="1">
    <citation type="submission" date="2011-02" db="EMBL/GenBank/DDBJ databases">
        <title>The genome of the leaf-cutting ant Acromyrmex echinatior suggests key adaptations to social evolution and fungus farming.</title>
        <authorList>
            <person name="Nygaard S."/>
            <person name="Zhang G."/>
        </authorList>
    </citation>
    <scope>NUCLEOTIDE SEQUENCE</scope>
</reference>
<protein>
    <submittedName>
        <fullName evidence="1">Uncharacterized protein</fullName>
    </submittedName>
</protein>
<proteinExistence type="predicted"/>
<dbReference type="Proteomes" id="UP000007755">
    <property type="component" value="Unassembled WGS sequence"/>
</dbReference>
<evidence type="ECO:0000313" key="2">
    <source>
        <dbReference type="Proteomes" id="UP000007755"/>
    </source>
</evidence>
<dbReference type="OrthoDB" id="7698480at2759"/>
<accession>F4X695</accession>
<organism evidence="2">
    <name type="scientific">Acromyrmex echinatior</name>
    <name type="common">Panamanian leafcutter ant</name>
    <name type="synonym">Acromyrmex octospinosus echinatior</name>
    <dbReference type="NCBI Taxonomy" id="103372"/>
    <lineage>
        <taxon>Eukaryota</taxon>
        <taxon>Metazoa</taxon>
        <taxon>Ecdysozoa</taxon>
        <taxon>Arthropoda</taxon>
        <taxon>Hexapoda</taxon>
        <taxon>Insecta</taxon>
        <taxon>Pterygota</taxon>
        <taxon>Neoptera</taxon>
        <taxon>Endopterygota</taxon>
        <taxon>Hymenoptera</taxon>
        <taxon>Apocrita</taxon>
        <taxon>Aculeata</taxon>
        <taxon>Formicoidea</taxon>
        <taxon>Formicidae</taxon>
        <taxon>Myrmicinae</taxon>
        <taxon>Acromyrmex</taxon>
    </lineage>
</organism>
<dbReference type="EMBL" id="GL888797">
    <property type="protein sequence ID" value="EGI58025.1"/>
    <property type="molecule type" value="Genomic_DNA"/>
</dbReference>
<dbReference type="AlphaFoldDB" id="F4X695"/>
<name>F4X695_ACREC</name>
<keyword evidence="2" id="KW-1185">Reference proteome</keyword>